<accession>A0A841R7K8</accession>
<proteinExistence type="predicted"/>
<keyword evidence="1" id="KW-0808">Transferase</keyword>
<dbReference type="Pfam" id="PF00132">
    <property type="entry name" value="Hexapep"/>
    <property type="match status" value="1"/>
</dbReference>
<organism evidence="1 2">
    <name type="scientific">Spirochaeta isovalerica</name>
    <dbReference type="NCBI Taxonomy" id="150"/>
    <lineage>
        <taxon>Bacteria</taxon>
        <taxon>Pseudomonadati</taxon>
        <taxon>Spirochaetota</taxon>
        <taxon>Spirochaetia</taxon>
        <taxon>Spirochaetales</taxon>
        <taxon>Spirochaetaceae</taxon>
        <taxon>Spirochaeta</taxon>
    </lineage>
</organism>
<evidence type="ECO:0000313" key="1">
    <source>
        <dbReference type="EMBL" id="MBB6478728.1"/>
    </source>
</evidence>
<dbReference type="EMBL" id="JACHGJ010000001">
    <property type="protein sequence ID" value="MBB6478728.1"/>
    <property type="molecule type" value="Genomic_DNA"/>
</dbReference>
<dbReference type="GO" id="GO:0016740">
    <property type="term" value="F:transferase activity"/>
    <property type="evidence" value="ECO:0007669"/>
    <property type="project" value="UniProtKB-KW"/>
</dbReference>
<dbReference type="InterPro" id="IPR001451">
    <property type="entry name" value="Hexapep"/>
</dbReference>
<dbReference type="RefSeq" id="WP_184742845.1">
    <property type="nucleotide sequence ID" value="NZ_JACHGJ010000001.1"/>
</dbReference>
<dbReference type="InterPro" id="IPR047324">
    <property type="entry name" value="LbH_gamma_CA-like"/>
</dbReference>
<dbReference type="Proteomes" id="UP000587760">
    <property type="component" value="Unassembled WGS sequence"/>
</dbReference>
<dbReference type="SUPFAM" id="SSF51161">
    <property type="entry name" value="Trimeric LpxA-like enzymes"/>
    <property type="match status" value="1"/>
</dbReference>
<dbReference type="Gene3D" id="2.160.10.10">
    <property type="entry name" value="Hexapeptide repeat proteins"/>
    <property type="match status" value="1"/>
</dbReference>
<dbReference type="CDD" id="cd04645">
    <property type="entry name" value="LbH_gamma_CA_like"/>
    <property type="match status" value="1"/>
</dbReference>
<name>A0A841R7K8_9SPIO</name>
<dbReference type="PANTHER" id="PTHR13061">
    <property type="entry name" value="DYNACTIN SUBUNIT P25"/>
    <property type="match status" value="1"/>
</dbReference>
<evidence type="ECO:0000313" key="2">
    <source>
        <dbReference type="Proteomes" id="UP000587760"/>
    </source>
</evidence>
<comment type="caution">
    <text evidence="1">The sequence shown here is derived from an EMBL/GenBank/DDBJ whole genome shotgun (WGS) entry which is preliminary data.</text>
</comment>
<reference evidence="1 2" key="1">
    <citation type="submission" date="2020-08" db="EMBL/GenBank/DDBJ databases">
        <title>Genomic Encyclopedia of Type Strains, Phase IV (KMG-IV): sequencing the most valuable type-strain genomes for metagenomic binning, comparative biology and taxonomic classification.</title>
        <authorList>
            <person name="Goeker M."/>
        </authorList>
    </citation>
    <scope>NUCLEOTIDE SEQUENCE [LARGE SCALE GENOMIC DNA]</scope>
    <source>
        <strain evidence="1 2">DSM 2461</strain>
    </source>
</reference>
<dbReference type="InterPro" id="IPR011004">
    <property type="entry name" value="Trimer_LpxA-like_sf"/>
</dbReference>
<gene>
    <name evidence="1" type="ORF">HNR50_000361</name>
</gene>
<dbReference type="PANTHER" id="PTHR13061:SF29">
    <property type="entry name" value="GAMMA CARBONIC ANHYDRASE-LIKE 1, MITOCHONDRIAL-RELATED"/>
    <property type="match status" value="1"/>
</dbReference>
<sequence length="169" mass="17761">MVYKYKDKNPHVKKIAFQAPNCAIIGDVTLGEGSSVWFGATIRGDVAPVIIGTNTNIQDNATVHVSHENPTVIGDEVTVGHNAVVHGCTVEDRCLIGMGAVVLDQAVIGEGSVVGAGALVTQGKKFPPRSLIVGSPAKAIAKISDDQYEKLKQSADIYLTLAHETAESL</sequence>
<keyword evidence="2" id="KW-1185">Reference proteome</keyword>
<protein>
    <submittedName>
        <fullName evidence="1">Carbonic anhydrase/acetyltransferase-like protein (Isoleucine patch superfamily)</fullName>
    </submittedName>
</protein>
<dbReference type="AlphaFoldDB" id="A0A841R7K8"/>
<dbReference type="InterPro" id="IPR050484">
    <property type="entry name" value="Transf_Hexapept/Carb_Anhydrase"/>
</dbReference>